<dbReference type="AlphaFoldDB" id="A0A0F9ME43"/>
<gene>
    <name evidence="1" type="ORF">LCGC14_1166430</name>
</gene>
<dbReference type="EMBL" id="LAZR01005728">
    <property type="protein sequence ID" value="KKM97601.1"/>
    <property type="molecule type" value="Genomic_DNA"/>
</dbReference>
<evidence type="ECO:0000313" key="1">
    <source>
        <dbReference type="EMBL" id="KKM97601.1"/>
    </source>
</evidence>
<reference evidence="1" key="1">
    <citation type="journal article" date="2015" name="Nature">
        <title>Complex archaea that bridge the gap between prokaryotes and eukaryotes.</title>
        <authorList>
            <person name="Spang A."/>
            <person name="Saw J.H."/>
            <person name="Jorgensen S.L."/>
            <person name="Zaremba-Niedzwiedzka K."/>
            <person name="Martijn J."/>
            <person name="Lind A.E."/>
            <person name="van Eijk R."/>
            <person name="Schleper C."/>
            <person name="Guy L."/>
            <person name="Ettema T.J."/>
        </authorList>
    </citation>
    <scope>NUCLEOTIDE SEQUENCE</scope>
</reference>
<proteinExistence type="predicted"/>
<sequence length="287" mass="32502">MAYIKSTDFEAVLTQINVKRTLASLSPLSRTFSDLIKQSDIDFLRDEVVSILATYGYGDLEDALNNVGYAYATWKTWSKNWIATRSFDEMEDILDSMTTQFISFSGDYELVLKNAINQPDYDTAYSNALASSAFFSSANTNGHNGNTLAHHVFPNDHLRYCALRKIYGKFDLSPYNYGRILLNIDVEKTELNESIADWKIYYTTLTGNAESYWNSSGTLGHTITSIGNVIIDVTNWVNASNRIDFIGNLIPFNPDGGTDEDVFYEAFWGRPNPFQRMNMGFTIFTHT</sequence>
<name>A0A0F9ME43_9ZZZZ</name>
<comment type="caution">
    <text evidence="1">The sequence shown here is derived from an EMBL/GenBank/DDBJ whole genome shotgun (WGS) entry which is preliminary data.</text>
</comment>
<accession>A0A0F9ME43</accession>
<protein>
    <submittedName>
        <fullName evidence="1">Uncharacterized protein</fullName>
    </submittedName>
</protein>
<organism evidence="1">
    <name type="scientific">marine sediment metagenome</name>
    <dbReference type="NCBI Taxonomy" id="412755"/>
    <lineage>
        <taxon>unclassified sequences</taxon>
        <taxon>metagenomes</taxon>
        <taxon>ecological metagenomes</taxon>
    </lineage>
</organism>